<accession>A0AA38GFV7</accession>
<dbReference type="OMA" id="WVEFPHL"/>
<organism evidence="1 2">
    <name type="scientific">Taxus chinensis</name>
    <name type="common">Chinese yew</name>
    <name type="synonym">Taxus wallichiana var. chinensis</name>
    <dbReference type="NCBI Taxonomy" id="29808"/>
    <lineage>
        <taxon>Eukaryota</taxon>
        <taxon>Viridiplantae</taxon>
        <taxon>Streptophyta</taxon>
        <taxon>Embryophyta</taxon>
        <taxon>Tracheophyta</taxon>
        <taxon>Spermatophyta</taxon>
        <taxon>Pinopsida</taxon>
        <taxon>Pinidae</taxon>
        <taxon>Conifers II</taxon>
        <taxon>Cupressales</taxon>
        <taxon>Taxaceae</taxon>
        <taxon>Taxus</taxon>
    </lineage>
</organism>
<dbReference type="Proteomes" id="UP000824469">
    <property type="component" value="Unassembled WGS sequence"/>
</dbReference>
<dbReference type="GO" id="GO:0009507">
    <property type="term" value="C:chloroplast"/>
    <property type="evidence" value="ECO:0007669"/>
    <property type="project" value="TreeGrafter"/>
</dbReference>
<proteinExistence type="predicted"/>
<evidence type="ECO:0008006" key="3">
    <source>
        <dbReference type="Google" id="ProtNLM"/>
    </source>
</evidence>
<protein>
    <recommendedName>
        <fullName evidence="3">Red chlorophyll catabolite reductase</fullName>
    </recommendedName>
</protein>
<evidence type="ECO:0000313" key="2">
    <source>
        <dbReference type="Proteomes" id="UP000824469"/>
    </source>
</evidence>
<dbReference type="PANTHER" id="PTHR34685">
    <property type="entry name" value="RED CHLOROPHYLL CATABOLITE REDUCTASE, CHLOROPLASTIC"/>
    <property type="match status" value="1"/>
</dbReference>
<dbReference type="PANTHER" id="PTHR34685:SF2">
    <property type="entry name" value="RED CHLOROPHYLL CATABOLITE REDUCTASE, CHLOROPLASTIC"/>
    <property type="match status" value="1"/>
</dbReference>
<evidence type="ECO:0000313" key="1">
    <source>
        <dbReference type="EMBL" id="KAH9321145.1"/>
    </source>
</evidence>
<dbReference type="EMBL" id="JAHRHJ020000003">
    <property type="protein sequence ID" value="KAH9321145.1"/>
    <property type="molecule type" value="Genomic_DNA"/>
</dbReference>
<reference evidence="1 2" key="1">
    <citation type="journal article" date="2021" name="Nat. Plants">
        <title>The Taxus genome provides insights into paclitaxel biosynthesis.</title>
        <authorList>
            <person name="Xiong X."/>
            <person name="Gou J."/>
            <person name="Liao Q."/>
            <person name="Li Y."/>
            <person name="Zhou Q."/>
            <person name="Bi G."/>
            <person name="Li C."/>
            <person name="Du R."/>
            <person name="Wang X."/>
            <person name="Sun T."/>
            <person name="Guo L."/>
            <person name="Liang H."/>
            <person name="Lu P."/>
            <person name="Wu Y."/>
            <person name="Zhang Z."/>
            <person name="Ro D.K."/>
            <person name="Shang Y."/>
            <person name="Huang S."/>
            <person name="Yan J."/>
        </authorList>
    </citation>
    <scope>NUCLEOTIDE SEQUENCE [LARGE SCALE GENOMIC DNA]</scope>
    <source>
        <strain evidence="1">Ta-2019</strain>
    </source>
</reference>
<sequence length="322" mass="35476">TTYQLPICSSRPCNSIKTTLLGVSLNVTAKPTKPLTLFKCNRIAGELSMSGAADKWVEFPHLCEGGRGLMEEVAFMVETQLASQLNPCCTSPDVRSFKNADANCEGSVNIKSGKQGSKIDFILGSWIHCKLPFGVLNIATIVGMASTQTDAPHLLFEFIQNGQNSLVLVLDLLPRKDLVLEPDYLKWFYGDTKLDAPRETLDKVQQAQPYVSSSLYVRSIVSPTAILFKINSELQSTEGTVDSMEKLVKDIVRPAAKEVVRIWLEAILTRGRAVDDAQKDLLLKRDNMIKTTGIEVDLSSNIPRLFGQDIADRIVAAFQKGI</sequence>
<dbReference type="GO" id="GO:0015996">
    <property type="term" value="P:chlorophyll catabolic process"/>
    <property type="evidence" value="ECO:0007669"/>
    <property type="project" value="TreeGrafter"/>
</dbReference>
<dbReference type="AlphaFoldDB" id="A0AA38GFV7"/>
<gene>
    <name evidence="1" type="ORF">KI387_015784</name>
</gene>
<name>A0AA38GFV7_TAXCH</name>
<dbReference type="GO" id="GO:0051743">
    <property type="term" value="F:red chlorophyll catabolite reductase activity"/>
    <property type="evidence" value="ECO:0007669"/>
    <property type="project" value="InterPro"/>
</dbReference>
<dbReference type="Pfam" id="PF06405">
    <property type="entry name" value="RCC_reductase"/>
    <property type="match status" value="1"/>
</dbReference>
<feature type="non-terminal residue" evidence="1">
    <location>
        <position position="322"/>
    </location>
</feature>
<dbReference type="InterPro" id="IPR009439">
    <property type="entry name" value="RCC_reductase"/>
</dbReference>
<keyword evidence="2" id="KW-1185">Reference proteome</keyword>
<comment type="caution">
    <text evidence="1">The sequence shown here is derived from an EMBL/GenBank/DDBJ whole genome shotgun (WGS) entry which is preliminary data.</text>
</comment>
<dbReference type="Gene3D" id="3.40.1500.20">
    <property type="match status" value="1"/>
</dbReference>